<reference evidence="1" key="5">
    <citation type="journal article" date="2021" name="G3 (Bethesda)">
        <title>Aegilops tauschii genome assembly Aet v5.0 features greater sequence contiguity and improved annotation.</title>
        <authorList>
            <person name="Wang L."/>
            <person name="Zhu T."/>
            <person name="Rodriguez J.C."/>
            <person name="Deal K.R."/>
            <person name="Dubcovsky J."/>
            <person name="McGuire P.E."/>
            <person name="Lux T."/>
            <person name="Spannagl M."/>
            <person name="Mayer K.F.X."/>
            <person name="Baldrich P."/>
            <person name="Meyers B.C."/>
            <person name="Huo N."/>
            <person name="Gu Y.Q."/>
            <person name="Zhou H."/>
            <person name="Devos K.M."/>
            <person name="Bennetzen J.L."/>
            <person name="Unver T."/>
            <person name="Budak H."/>
            <person name="Gulick P.J."/>
            <person name="Galiba G."/>
            <person name="Kalapos B."/>
            <person name="Nelson D.R."/>
            <person name="Li P."/>
            <person name="You F.M."/>
            <person name="Luo M.C."/>
            <person name="Dvorak J."/>
        </authorList>
    </citation>
    <scope>NUCLEOTIDE SEQUENCE [LARGE SCALE GENOMIC DNA]</scope>
    <source>
        <strain evidence="1">cv. AL8/78</strain>
    </source>
</reference>
<reference evidence="2" key="1">
    <citation type="journal article" date="2014" name="Science">
        <title>Ancient hybridizations among the ancestral genomes of bread wheat.</title>
        <authorList>
            <consortium name="International Wheat Genome Sequencing Consortium,"/>
            <person name="Marcussen T."/>
            <person name="Sandve S.R."/>
            <person name="Heier L."/>
            <person name="Spannagl M."/>
            <person name="Pfeifer M."/>
            <person name="Jakobsen K.S."/>
            <person name="Wulff B.B."/>
            <person name="Steuernagel B."/>
            <person name="Mayer K.F."/>
            <person name="Olsen O.A."/>
        </authorList>
    </citation>
    <scope>NUCLEOTIDE SEQUENCE [LARGE SCALE GENOMIC DNA]</scope>
    <source>
        <strain evidence="2">cv. AL8/78</strain>
    </source>
</reference>
<dbReference type="AlphaFoldDB" id="A0A453H7M9"/>
<sequence length="58" mass="6664">MEMDFFPVGAIGSYLWCNMQLKVFQHELPCTTSVLKVKASGLKSKVHPWLNLVSFSYR</sequence>
<dbReference type="Gramene" id="AET4Gv20098400.8">
    <property type="protein sequence ID" value="AET4Gv20098400.8"/>
    <property type="gene ID" value="AET4Gv20098400"/>
</dbReference>
<reference evidence="1" key="4">
    <citation type="submission" date="2019-03" db="UniProtKB">
        <authorList>
            <consortium name="EnsemblPlants"/>
        </authorList>
    </citation>
    <scope>IDENTIFICATION</scope>
</reference>
<evidence type="ECO:0000313" key="1">
    <source>
        <dbReference type="EnsemblPlants" id="AET4Gv20098400.8"/>
    </source>
</evidence>
<proteinExistence type="predicted"/>
<evidence type="ECO:0000313" key="2">
    <source>
        <dbReference type="Proteomes" id="UP000015105"/>
    </source>
</evidence>
<protein>
    <submittedName>
        <fullName evidence="1">Uncharacterized protein</fullName>
    </submittedName>
</protein>
<dbReference type="EnsemblPlants" id="AET4Gv20098400.8">
    <property type="protein sequence ID" value="AET4Gv20098400.8"/>
    <property type="gene ID" value="AET4Gv20098400"/>
</dbReference>
<reference evidence="2" key="2">
    <citation type="journal article" date="2017" name="Nat. Plants">
        <title>The Aegilops tauschii genome reveals multiple impacts of transposons.</title>
        <authorList>
            <person name="Zhao G."/>
            <person name="Zou C."/>
            <person name="Li K."/>
            <person name="Wang K."/>
            <person name="Li T."/>
            <person name="Gao L."/>
            <person name="Zhang X."/>
            <person name="Wang H."/>
            <person name="Yang Z."/>
            <person name="Liu X."/>
            <person name="Jiang W."/>
            <person name="Mao L."/>
            <person name="Kong X."/>
            <person name="Jiao Y."/>
            <person name="Jia J."/>
        </authorList>
    </citation>
    <scope>NUCLEOTIDE SEQUENCE [LARGE SCALE GENOMIC DNA]</scope>
    <source>
        <strain evidence="2">cv. AL8/78</strain>
    </source>
</reference>
<organism evidence="1 2">
    <name type="scientific">Aegilops tauschii subsp. strangulata</name>
    <name type="common">Goatgrass</name>
    <dbReference type="NCBI Taxonomy" id="200361"/>
    <lineage>
        <taxon>Eukaryota</taxon>
        <taxon>Viridiplantae</taxon>
        <taxon>Streptophyta</taxon>
        <taxon>Embryophyta</taxon>
        <taxon>Tracheophyta</taxon>
        <taxon>Spermatophyta</taxon>
        <taxon>Magnoliopsida</taxon>
        <taxon>Liliopsida</taxon>
        <taxon>Poales</taxon>
        <taxon>Poaceae</taxon>
        <taxon>BOP clade</taxon>
        <taxon>Pooideae</taxon>
        <taxon>Triticodae</taxon>
        <taxon>Triticeae</taxon>
        <taxon>Triticinae</taxon>
        <taxon>Aegilops</taxon>
    </lineage>
</organism>
<reference evidence="1" key="3">
    <citation type="journal article" date="2017" name="Nature">
        <title>Genome sequence of the progenitor of the wheat D genome Aegilops tauschii.</title>
        <authorList>
            <person name="Luo M.C."/>
            <person name="Gu Y.Q."/>
            <person name="Puiu D."/>
            <person name="Wang H."/>
            <person name="Twardziok S.O."/>
            <person name="Deal K.R."/>
            <person name="Huo N."/>
            <person name="Zhu T."/>
            <person name="Wang L."/>
            <person name="Wang Y."/>
            <person name="McGuire P.E."/>
            <person name="Liu S."/>
            <person name="Long H."/>
            <person name="Ramasamy R.K."/>
            <person name="Rodriguez J.C."/>
            <person name="Van S.L."/>
            <person name="Yuan L."/>
            <person name="Wang Z."/>
            <person name="Xia Z."/>
            <person name="Xiao L."/>
            <person name="Anderson O.D."/>
            <person name="Ouyang S."/>
            <person name="Liang Y."/>
            <person name="Zimin A.V."/>
            <person name="Pertea G."/>
            <person name="Qi P."/>
            <person name="Bennetzen J.L."/>
            <person name="Dai X."/>
            <person name="Dawson M.W."/>
            <person name="Muller H.G."/>
            <person name="Kugler K."/>
            <person name="Rivarola-Duarte L."/>
            <person name="Spannagl M."/>
            <person name="Mayer K.F.X."/>
            <person name="Lu F.H."/>
            <person name="Bevan M.W."/>
            <person name="Leroy P."/>
            <person name="Li P."/>
            <person name="You F.M."/>
            <person name="Sun Q."/>
            <person name="Liu Z."/>
            <person name="Lyons E."/>
            <person name="Wicker T."/>
            <person name="Salzberg S.L."/>
            <person name="Devos K.M."/>
            <person name="Dvorak J."/>
        </authorList>
    </citation>
    <scope>NUCLEOTIDE SEQUENCE [LARGE SCALE GENOMIC DNA]</scope>
    <source>
        <strain evidence="1">cv. AL8/78</strain>
    </source>
</reference>
<keyword evidence="2" id="KW-1185">Reference proteome</keyword>
<accession>A0A453H7M9</accession>
<dbReference type="Proteomes" id="UP000015105">
    <property type="component" value="Chromosome 4D"/>
</dbReference>
<name>A0A453H7M9_AEGTS</name>